<evidence type="ECO:0000313" key="3">
    <source>
        <dbReference type="EMBL" id="APX12357.1"/>
    </source>
</evidence>
<dbReference type="STRING" id="299262.BWR18_12215"/>
<accession>A0A1P8MW71</accession>
<reference evidence="3 4" key="1">
    <citation type="submission" date="2017-01" db="EMBL/GenBank/DDBJ databases">
        <title>Complete genome of Tateyamaria omphalii DOK1-4 isolated from seawater in Dokdo.</title>
        <authorList>
            <person name="Kim J.H."/>
            <person name="Chi W.-J."/>
        </authorList>
    </citation>
    <scope>NUCLEOTIDE SEQUENCE [LARGE SCALE GENOMIC DNA]</scope>
    <source>
        <strain evidence="3 4">DOK1-4</strain>
    </source>
</reference>
<dbReference type="EMBL" id="CP019312">
    <property type="protein sequence ID" value="APX12357.1"/>
    <property type="molecule type" value="Genomic_DNA"/>
</dbReference>
<keyword evidence="1" id="KW-0812">Transmembrane</keyword>
<sequence>MKWTRKLTTKAGLKSSVAGFARDESGAMTIFALLMFMMMVLVGGIGVDLMRNEMERTRMQATVDRAVLAAADLDQPLDPEAVVRDYFDKSGMSDYLSSVTVDEGLNFRTVTATANVTTATQFMRLMGVDSLPVPAKAQAEERVSNVEISMVLDISGSMGRNNKMANLQTAATTFVDTVIREENDDLISVSLIPYTAQVNAGYDIFSRMETNQLHNYSYCIDFEIADFSEAGLDLDNEYEHMQHFDEGWSYSNPVSNPGCPKRSYEEIVPFSQSATKLKNTINDYRARANTSIHLGMKWGVALLDPSFRPITQDLALPGTDVVDDAFANRPASYTDVETLKTVVLMTDGQNVDTTRIQPWYYNSPSEYAHWSRYPLHWYLNNYVRNGWNNWRYTKYTSTQADAMLEDICDAAKAKGIVVWSVGFEVTDYSAGVMEDCASSPSHFFRVEGVEITEAFEAIAKQINQLRLTQ</sequence>
<feature type="transmembrane region" description="Helical" evidence="1">
    <location>
        <begin position="30"/>
        <end position="50"/>
    </location>
</feature>
<dbReference type="AlphaFoldDB" id="A0A1P8MW71"/>
<keyword evidence="1" id="KW-1133">Transmembrane helix</keyword>
<dbReference type="OrthoDB" id="7522752at2"/>
<dbReference type="InterPro" id="IPR028087">
    <property type="entry name" value="Tad_N"/>
</dbReference>
<dbReference type="SUPFAM" id="SSF53300">
    <property type="entry name" value="vWA-like"/>
    <property type="match status" value="1"/>
</dbReference>
<keyword evidence="1" id="KW-0472">Membrane</keyword>
<dbReference type="Gene3D" id="3.40.50.410">
    <property type="entry name" value="von Willebrand factor, type A domain"/>
    <property type="match status" value="1"/>
</dbReference>
<dbReference type="Proteomes" id="UP000186336">
    <property type="component" value="Chromosome"/>
</dbReference>
<organism evidence="3 4">
    <name type="scientific">Tateyamaria omphalii</name>
    <dbReference type="NCBI Taxonomy" id="299262"/>
    <lineage>
        <taxon>Bacteria</taxon>
        <taxon>Pseudomonadati</taxon>
        <taxon>Pseudomonadota</taxon>
        <taxon>Alphaproteobacteria</taxon>
        <taxon>Rhodobacterales</taxon>
        <taxon>Roseobacteraceae</taxon>
        <taxon>Tateyamaria</taxon>
    </lineage>
</organism>
<proteinExistence type="predicted"/>
<dbReference type="KEGG" id="tom:BWR18_12215"/>
<dbReference type="Pfam" id="PF13400">
    <property type="entry name" value="Tad"/>
    <property type="match status" value="1"/>
</dbReference>
<protein>
    <recommendedName>
        <fullName evidence="2">Putative Flp pilus-assembly TadG-like N-terminal domain-containing protein</fullName>
    </recommendedName>
</protein>
<name>A0A1P8MW71_9RHOB</name>
<gene>
    <name evidence="3" type="ORF">BWR18_12215</name>
</gene>
<keyword evidence="4" id="KW-1185">Reference proteome</keyword>
<feature type="domain" description="Putative Flp pilus-assembly TadG-like N-terminal" evidence="2">
    <location>
        <begin position="26"/>
        <end position="71"/>
    </location>
</feature>
<dbReference type="InterPro" id="IPR036465">
    <property type="entry name" value="vWFA_dom_sf"/>
</dbReference>
<evidence type="ECO:0000259" key="2">
    <source>
        <dbReference type="Pfam" id="PF13400"/>
    </source>
</evidence>
<evidence type="ECO:0000256" key="1">
    <source>
        <dbReference type="SAM" id="Phobius"/>
    </source>
</evidence>
<evidence type="ECO:0000313" key="4">
    <source>
        <dbReference type="Proteomes" id="UP000186336"/>
    </source>
</evidence>